<dbReference type="EMBL" id="LAJY01000267">
    <property type="protein sequence ID" value="KJV09522.1"/>
    <property type="molecule type" value="Genomic_DNA"/>
</dbReference>
<dbReference type="OrthoDB" id="7359157at2"/>
<feature type="signal peptide" evidence="1">
    <location>
        <begin position="1"/>
        <end position="20"/>
    </location>
</feature>
<protein>
    <recommendedName>
        <fullName evidence="2">DUF4340 domain-containing protein</fullName>
    </recommendedName>
</protein>
<comment type="caution">
    <text evidence="3">The sequence shown here is derived from an EMBL/GenBank/DDBJ whole genome shotgun (WGS) entry which is preliminary data.</text>
</comment>
<evidence type="ECO:0000259" key="2">
    <source>
        <dbReference type="Pfam" id="PF14238"/>
    </source>
</evidence>
<organism evidence="3 4">
    <name type="scientific">Elstera litoralis</name>
    <dbReference type="NCBI Taxonomy" id="552518"/>
    <lineage>
        <taxon>Bacteria</taxon>
        <taxon>Pseudomonadati</taxon>
        <taxon>Pseudomonadota</taxon>
        <taxon>Alphaproteobacteria</taxon>
        <taxon>Rhodospirillales</taxon>
        <taxon>Rhodospirillaceae</taxon>
        <taxon>Elstera</taxon>
    </lineage>
</organism>
<proteinExistence type="predicted"/>
<keyword evidence="4" id="KW-1185">Reference proteome</keyword>
<evidence type="ECO:0000313" key="3">
    <source>
        <dbReference type="EMBL" id="KJV09522.1"/>
    </source>
</evidence>
<reference evidence="3 4" key="1">
    <citation type="submission" date="2015-03" db="EMBL/GenBank/DDBJ databases">
        <title>Draft genome sequence of Elstera litoralis.</title>
        <authorList>
            <person name="Rahalkar M.C."/>
            <person name="Dhakephalkar P.K."/>
            <person name="Pore S.D."/>
            <person name="Arora P."/>
            <person name="Kapse N.G."/>
            <person name="Pandit P.S."/>
        </authorList>
    </citation>
    <scope>NUCLEOTIDE SEQUENCE [LARGE SCALE GENOMIC DNA]</scope>
    <source>
        <strain evidence="3 4">Dia-1</strain>
    </source>
</reference>
<feature type="domain" description="DUF4340" evidence="2">
    <location>
        <begin position="71"/>
        <end position="232"/>
    </location>
</feature>
<accession>A0A0F3ISA6</accession>
<dbReference type="Proteomes" id="UP000033774">
    <property type="component" value="Unassembled WGS sequence"/>
</dbReference>
<evidence type="ECO:0000256" key="1">
    <source>
        <dbReference type="SAM" id="SignalP"/>
    </source>
</evidence>
<gene>
    <name evidence="3" type="ORF">VZ95_10975</name>
</gene>
<keyword evidence="1" id="KW-0732">Signal</keyword>
<sequence>MQTRSLLLLLGLSVASAAGAIVTLQADQPARSLPAGVKLFADLATKQGQVTRITLSQGKEKLTLVRQGDAWGLAEKSGYTVAPEKIRQILVDLTEVETLEGKTSKPELYARLNVDEGETASSRRLTVYGEKDAVLADVFLGKLRASAVNAAALGLDKPMLYLRKAGEAQAFLVESRLNPKVEALEWLAKDLFDVPQEKVSAVTLTGADGAVIDIARAADATPPDFIVTNPPEGRVSKKGWEVTGVAATLEAMALEDVRPVSSLPADAPKSLSRFSLTDGAPITVTLVKADGADWALFEGENDALKATKGWAYKLPSYKLERLQKSMADLTEEPKS</sequence>
<dbReference type="AlphaFoldDB" id="A0A0F3ISA6"/>
<feature type="chain" id="PRO_5002462732" description="DUF4340 domain-containing protein" evidence="1">
    <location>
        <begin position="21"/>
        <end position="335"/>
    </location>
</feature>
<evidence type="ECO:0000313" key="4">
    <source>
        <dbReference type="Proteomes" id="UP000033774"/>
    </source>
</evidence>
<dbReference type="Pfam" id="PF14238">
    <property type="entry name" value="DUF4340"/>
    <property type="match status" value="1"/>
</dbReference>
<dbReference type="RefSeq" id="WP_045775875.1">
    <property type="nucleotide sequence ID" value="NZ_LAJY01000267.1"/>
</dbReference>
<dbReference type="InterPro" id="IPR025641">
    <property type="entry name" value="DUF4340"/>
</dbReference>
<name>A0A0F3ISA6_9PROT</name>